<dbReference type="KEGG" id="nlc:EBAPG3_010605"/>
<dbReference type="Proteomes" id="UP000012179">
    <property type="component" value="Chromosome"/>
</dbReference>
<evidence type="ECO:0000256" key="1">
    <source>
        <dbReference type="SAM" id="Phobius"/>
    </source>
</evidence>
<evidence type="ECO:0000313" key="2">
    <source>
        <dbReference type="EMBL" id="ARO88193.1"/>
    </source>
</evidence>
<dbReference type="AlphaFoldDB" id="A0A1W6SQY1"/>
<gene>
    <name evidence="2" type="ORF">EBAPG3_010605</name>
</gene>
<feature type="transmembrane region" description="Helical" evidence="1">
    <location>
        <begin position="12"/>
        <end position="29"/>
    </location>
</feature>
<name>A0A1W6SQY1_9PROT</name>
<protein>
    <submittedName>
        <fullName evidence="2">Uncharacterized protein</fullName>
    </submittedName>
</protein>
<feature type="transmembrane region" description="Helical" evidence="1">
    <location>
        <begin position="643"/>
        <end position="665"/>
    </location>
</feature>
<dbReference type="eggNOG" id="COG0683">
    <property type="taxonomic scope" value="Bacteria"/>
</dbReference>
<sequence length="1065" mass="118656">MAEQQDDKSRLPLPGILALVAIVSSFLIYEGISLKTSRPIDKETAGKAFPGMGLVQARLWQDPFEAVETYRLQEAKQPGLTGKPHTLDNLIKVIGESGVRAGIRIVPVFVDGSPYVNGVESRLKDRYAMVSALGAAGYVPESGEHIRVFRWDQEKMLETDAPPLLIPVELFFPKAKLRDKEYGKQVLVVWLKDQDFGRLDKLLAHLDETLRKSLPQIEPVYSVLGPRGSATLSVMLKELRDIQSNLLANPPFGTLKHLKFYSPWATAEDTFLLDDLPSLPGSPGSSNSYGRQETKITVEELFKYPRIEFIRTIKTDAMLAEQLIQELKRRRVDLKPCPDKDCNPKVALISEWDTLYGRSLPRTFAAVAMNNGSGKAGPALESEINKLRRDEWPGWITPHSYLAGLDGELPAKEDDQKKEAAQSRVKAWYEGSSQDIEQNAGQRPEGRGQLDYLLRLAAALKREEEKSGEEFKAIGVLGSDVYDKLLILQALRQTFPRAVFFTTDLNARLAYPPQWQFTRNLIVASHFGLELQPALQTPIPPFRDNYQTSLFYAALWALEHFSARADCPDCFQLSVGMGKEPQPAIFSGNVTPRLYEIGRHGAFDISTDIQTSIGPQASDYASVHAQRPDLNAYSGTWRNLKQMGGMALAAVVLILAAMLISSAVADACLRLASNKSFWLGLAMAGAAGYGVAALMTWMVPNPAENEPFTLTEGISAWPAASIRLLALVMSAIFLWYSWRKMKDNERILARDFNLTDEDGAPVDKLDCSPPALSAWSLRRSVGIHTWRPQTADQVNAARLWQEYAGLGELRNFAMRGVPQVALALLFAFLMMVLFGFPNTPCRGQGCFAINDIIIILSVVMMLILIFYVIDATRLCRRWVECVAIKKIQWSDGAHTKMAKERGRGSSTGTNMDKDNLDEWLGIELVAERTTVIGNFIYFPFVIMLLLAIARHNYFDNWGFPAALVIIFTLNATLVVVNAMALRRSAEMTKREAIKRLEKKLLELPDQTAYGESQKHEIEWTLGAIRNNQKGAFLPFTKHPVFGAAIALPSGGYGLVLLFEYLATAF</sequence>
<dbReference type="EMBL" id="CP021106">
    <property type="protein sequence ID" value="ARO88193.1"/>
    <property type="molecule type" value="Genomic_DNA"/>
</dbReference>
<feature type="transmembrane region" description="Helical" evidence="1">
    <location>
        <begin position="848"/>
        <end position="869"/>
    </location>
</feature>
<feature type="transmembrane region" description="Helical" evidence="1">
    <location>
        <begin position="931"/>
        <end position="949"/>
    </location>
</feature>
<keyword evidence="1" id="KW-0472">Membrane</keyword>
<evidence type="ECO:0000313" key="3">
    <source>
        <dbReference type="Proteomes" id="UP000012179"/>
    </source>
</evidence>
<feature type="transmembrane region" description="Helical" evidence="1">
    <location>
        <begin position="961"/>
        <end position="981"/>
    </location>
</feature>
<organism evidence="2 3">
    <name type="scientific">Nitrosospira lacus</name>
    <dbReference type="NCBI Taxonomy" id="1288494"/>
    <lineage>
        <taxon>Bacteria</taxon>
        <taxon>Pseudomonadati</taxon>
        <taxon>Pseudomonadota</taxon>
        <taxon>Betaproteobacteria</taxon>
        <taxon>Nitrosomonadales</taxon>
        <taxon>Nitrosomonadaceae</taxon>
        <taxon>Nitrosospira</taxon>
    </lineage>
</organism>
<dbReference type="RefSeq" id="WP_051049131.1">
    <property type="nucleotide sequence ID" value="NZ_CP021106.3"/>
</dbReference>
<keyword evidence="1" id="KW-0812">Transmembrane</keyword>
<keyword evidence="1" id="KW-1133">Transmembrane helix</keyword>
<keyword evidence="3" id="KW-1185">Reference proteome</keyword>
<proteinExistence type="predicted"/>
<accession>A0A1W6SQY1</accession>
<dbReference type="OrthoDB" id="242611at2"/>
<feature type="transmembrane region" description="Helical" evidence="1">
    <location>
        <begin position="719"/>
        <end position="738"/>
    </location>
</feature>
<feature type="transmembrane region" description="Helical" evidence="1">
    <location>
        <begin position="816"/>
        <end position="836"/>
    </location>
</feature>
<feature type="transmembrane region" description="Helical" evidence="1">
    <location>
        <begin position="677"/>
        <end position="699"/>
    </location>
</feature>
<reference evidence="2 3" key="1">
    <citation type="journal article" date="2015" name="Int. J. Syst. Evol. Microbiol.">
        <title>Nitrosospira lacus sp. nov., a psychrotolerant, ammonia-oxidizing bacterium from sandy lake sediment.</title>
        <authorList>
            <person name="Urakawa H."/>
            <person name="Garcia J.C."/>
            <person name="Nielsen J.L."/>
            <person name="Le V.Q."/>
            <person name="Kozlowski J.A."/>
            <person name="Stein L.Y."/>
            <person name="Lim C.K."/>
            <person name="Pommerening-Roser A."/>
            <person name="Martens-Habbena W."/>
            <person name="Stahl D.A."/>
            <person name="Klotz M.G."/>
        </authorList>
    </citation>
    <scope>NUCLEOTIDE SEQUENCE [LARGE SCALE GENOMIC DNA]</scope>
    <source>
        <strain evidence="2 3">APG3</strain>
    </source>
</reference>